<proteinExistence type="predicted"/>
<dbReference type="InterPro" id="IPR025665">
    <property type="entry name" value="Beta-barrel_OMP_2"/>
</dbReference>
<reference evidence="2" key="2">
    <citation type="journal article" date="2021" name="PeerJ">
        <title>Extensive microbial diversity within the chicken gut microbiome revealed by metagenomics and culture.</title>
        <authorList>
            <person name="Gilroy R."/>
            <person name="Ravi A."/>
            <person name="Getino M."/>
            <person name="Pursley I."/>
            <person name="Horton D.L."/>
            <person name="Alikhan N.F."/>
            <person name="Baker D."/>
            <person name="Gharbi K."/>
            <person name="Hall N."/>
            <person name="Watson M."/>
            <person name="Adriaenssens E.M."/>
            <person name="Foster-Nyarko E."/>
            <person name="Jarju S."/>
            <person name="Secka A."/>
            <person name="Antonio M."/>
            <person name="Oren A."/>
            <person name="Chaudhuri R.R."/>
            <person name="La Ragione R."/>
            <person name="Hildebrand F."/>
            <person name="Pallen M.J."/>
        </authorList>
    </citation>
    <scope>NUCLEOTIDE SEQUENCE</scope>
    <source>
        <strain evidence="2">2478</strain>
    </source>
</reference>
<accession>A0A9D9ITN6</accession>
<organism evidence="2 3">
    <name type="scientific">Candidatus Cryptobacteroides excrementipullorum</name>
    <dbReference type="NCBI Taxonomy" id="2840761"/>
    <lineage>
        <taxon>Bacteria</taxon>
        <taxon>Pseudomonadati</taxon>
        <taxon>Bacteroidota</taxon>
        <taxon>Bacteroidia</taxon>
        <taxon>Bacteroidales</taxon>
        <taxon>Candidatus Cryptobacteroides</taxon>
    </lineage>
</organism>
<evidence type="ECO:0000313" key="3">
    <source>
        <dbReference type="Proteomes" id="UP000823771"/>
    </source>
</evidence>
<protein>
    <submittedName>
        <fullName evidence="2">PorT family protein</fullName>
    </submittedName>
</protein>
<gene>
    <name evidence="2" type="ORF">IAB80_04675</name>
</gene>
<dbReference type="AlphaFoldDB" id="A0A9D9ITN6"/>
<dbReference type="Proteomes" id="UP000823771">
    <property type="component" value="Unassembled WGS sequence"/>
</dbReference>
<dbReference type="EMBL" id="JADILZ010000041">
    <property type="protein sequence ID" value="MBO8478161.1"/>
    <property type="molecule type" value="Genomic_DNA"/>
</dbReference>
<evidence type="ECO:0000259" key="1">
    <source>
        <dbReference type="Pfam" id="PF13568"/>
    </source>
</evidence>
<sequence length="331" mass="37300">MKSIFASAVPTAAFLLAVLLFSQSTVYGQRREKRQKAVKVMADSAATLKSVEMADSSTAGFGLRLPAADSLDAYLDSIDIKEKIVINDYSMVGIQYGVSLSSVMWNPNMRQSSVFYPVNFGITYTRYGKMFGYMPYFGFQAGIYYAREGYQFKADPETETWPDLGGRYSGVRSAVMDVIEVPLLAHLHFDFWKMKLIANIGFFAGYRLNVTRTGEGIPDDVATGFVDTDKRFDYGIKGGGGFAFVFDPVEIHFTAMYKYSMGTLHQPDYYSNYFYRFSYPSNIIFSAGIHFQLTKRVGKTKHQLRREAREQVGLIRSLDAGTPEMDAKQEN</sequence>
<feature type="domain" description="Outer membrane protein beta-barrel" evidence="1">
    <location>
        <begin position="92"/>
        <end position="261"/>
    </location>
</feature>
<name>A0A9D9ITN6_9BACT</name>
<reference evidence="2" key="1">
    <citation type="submission" date="2020-10" db="EMBL/GenBank/DDBJ databases">
        <authorList>
            <person name="Gilroy R."/>
        </authorList>
    </citation>
    <scope>NUCLEOTIDE SEQUENCE</scope>
    <source>
        <strain evidence="2">2478</strain>
    </source>
</reference>
<dbReference type="Pfam" id="PF13568">
    <property type="entry name" value="OMP_b-brl_2"/>
    <property type="match status" value="1"/>
</dbReference>
<comment type="caution">
    <text evidence="2">The sequence shown here is derived from an EMBL/GenBank/DDBJ whole genome shotgun (WGS) entry which is preliminary data.</text>
</comment>
<evidence type="ECO:0000313" key="2">
    <source>
        <dbReference type="EMBL" id="MBO8478161.1"/>
    </source>
</evidence>